<dbReference type="KEGG" id="psco:LY89DRAFT_249992"/>
<dbReference type="OrthoDB" id="10654297at2759"/>
<evidence type="ECO:0000313" key="2">
    <source>
        <dbReference type="Proteomes" id="UP000070700"/>
    </source>
</evidence>
<reference evidence="1 2" key="1">
    <citation type="submission" date="2015-10" db="EMBL/GenBank/DDBJ databases">
        <title>Full genome of DAOMC 229536 Phialocephala scopiformis, a fungal endophyte of spruce producing the potent anti-insectan compound rugulosin.</title>
        <authorList>
            <consortium name="DOE Joint Genome Institute"/>
            <person name="Walker A.K."/>
            <person name="Frasz S.L."/>
            <person name="Seifert K.A."/>
            <person name="Miller J.D."/>
            <person name="Mondo S.J."/>
            <person name="Labutti K."/>
            <person name="Lipzen A."/>
            <person name="Dockter R."/>
            <person name="Kennedy M."/>
            <person name="Grigoriev I.V."/>
            <person name="Spatafora J.W."/>
        </authorList>
    </citation>
    <scope>NUCLEOTIDE SEQUENCE [LARGE SCALE GENOMIC DNA]</scope>
    <source>
        <strain evidence="1 2">CBS 120377</strain>
    </source>
</reference>
<proteinExistence type="predicted"/>
<sequence>MSELTLVDFEITSRDMGESLAPAPCRLPRTRLNVCRTLLSTGVINITTLKFCIPVGPENGKLLCLFGQAIRACQRLKTLSVRALMPSRRSNAVMKCPWANASDGIVPFPPVRYLRLYDFHLDPASEKDKNAWKQVVQWSEVVEFTTTCSALFYSYPMPKLRCLKLLSDRCELMTAPGVTEPESNPTRDALLALPPLLNLELTNANVLLNNDVWNHHKNTLTSLTAWSRTHQTIPLDSDFIAEMQQLRSITRLSIGVAHPRPRRFQMGGPQTNTGTDAVARFSAVEPFRTIHHSVQHLLWIEHLEIGMLPMQVDTAVRSCRELWNFLWGTLMVYGGAEHGPNWHPQLRILHINAKIADFGLVHLVVYARATLDGSCVVRCMQLEQLRRYEREYGEDPDVRGLHELVTKWEAFGPDN</sequence>
<gene>
    <name evidence="1" type="ORF">LY89DRAFT_249992</name>
</gene>
<accession>A0A194WSZ1</accession>
<dbReference type="Proteomes" id="UP000070700">
    <property type="component" value="Unassembled WGS sequence"/>
</dbReference>
<dbReference type="RefSeq" id="XP_018065092.1">
    <property type="nucleotide sequence ID" value="XM_018206183.1"/>
</dbReference>
<organism evidence="1 2">
    <name type="scientific">Mollisia scopiformis</name>
    <name type="common">Conifer needle endophyte fungus</name>
    <name type="synonym">Phialocephala scopiformis</name>
    <dbReference type="NCBI Taxonomy" id="149040"/>
    <lineage>
        <taxon>Eukaryota</taxon>
        <taxon>Fungi</taxon>
        <taxon>Dikarya</taxon>
        <taxon>Ascomycota</taxon>
        <taxon>Pezizomycotina</taxon>
        <taxon>Leotiomycetes</taxon>
        <taxon>Helotiales</taxon>
        <taxon>Mollisiaceae</taxon>
        <taxon>Mollisia</taxon>
    </lineage>
</organism>
<dbReference type="GeneID" id="28815909"/>
<dbReference type="InParanoid" id="A0A194WSZ1"/>
<keyword evidence="2" id="KW-1185">Reference proteome</keyword>
<protein>
    <submittedName>
        <fullName evidence="1">Uncharacterized protein</fullName>
    </submittedName>
</protein>
<dbReference type="AlphaFoldDB" id="A0A194WSZ1"/>
<evidence type="ECO:0000313" key="1">
    <source>
        <dbReference type="EMBL" id="KUJ10737.1"/>
    </source>
</evidence>
<dbReference type="EMBL" id="KQ947428">
    <property type="protein sequence ID" value="KUJ10737.1"/>
    <property type="molecule type" value="Genomic_DNA"/>
</dbReference>
<name>A0A194WSZ1_MOLSC</name>